<protein>
    <submittedName>
        <fullName evidence="6">NCA2 domain-containing protein</fullName>
    </submittedName>
</protein>
<dbReference type="Proteomes" id="UP000187406">
    <property type="component" value="Unassembled WGS sequence"/>
</dbReference>
<dbReference type="Pfam" id="PF08637">
    <property type="entry name" value="NCA2"/>
    <property type="match status" value="1"/>
</dbReference>
<comment type="subcellular location">
    <subcellularLocation>
        <location evidence="1">Mitochondrion membrane</location>
        <topology evidence="1">Multi-pass membrane protein</topology>
    </subcellularLocation>
</comment>
<proteinExistence type="predicted"/>
<evidence type="ECO:0000256" key="3">
    <source>
        <dbReference type="ARBA" id="ARBA00022989"/>
    </source>
</evidence>
<keyword evidence="7" id="KW-1185">Reference proteome</keyword>
<dbReference type="InParanoid" id="A0A1Q3CU31"/>
<dbReference type="OrthoDB" id="413313at2759"/>
<organism evidence="6 7">
    <name type="scientific">Cephalotus follicularis</name>
    <name type="common">Albany pitcher plant</name>
    <dbReference type="NCBI Taxonomy" id="3775"/>
    <lineage>
        <taxon>Eukaryota</taxon>
        <taxon>Viridiplantae</taxon>
        <taxon>Streptophyta</taxon>
        <taxon>Embryophyta</taxon>
        <taxon>Tracheophyta</taxon>
        <taxon>Spermatophyta</taxon>
        <taxon>Magnoliopsida</taxon>
        <taxon>eudicotyledons</taxon>
        <taxon>Gunneridae</taxon>
        <taxon>Pentapetalae</taxon>
        <taxon>rosids</taxon>
        <taxon>fabids</taxon>
        <taxon>Oxalidales</taxon>
        <taxon>Cephalotaceae</taxon>
        <taxon>Cephalotus</taxon>
    </lineage>
</organism>
<evidence type="ECO:0000256" key="5">
    <source>
        <dbReference type="ARBA" id="ARBA00023136"/>
    </source>
</evidence>
<evidence type="ECO:0000313" key="6">
    <source>
        <dbReference type="EMBL" id="GAV83737.1"/>
    </source>
</evidence>
<keyword evidence="4" id="KW-0496">Mitochondrion</keyword>
<feature type="non-terminal residue" evidence="6">
    <location>
        <position position="1"/>
    </location>
</feature>
<dbReference type="PANTHER" id="PTHR28234">
    <property type="entry name" value="NUCLEAR CONTROL OF ATPASE PROTEIN 2"/>
    <property type="match status" value="1"/>
</dbReference>
<gene>
    <name evidence="6" type="ORF">CFOL_v3_27183</name>
</gene>
<dbReference type="InterPro" id="IPR013946">
    <property type="entry name" value="NCA2-like"/>
</dbReference>
<evidence type="ECO:0000313" key="7">
    <source>
        <dbReference type="Proteomes" id="UP000187406"/>
    </source>
</evidence>
<evidence type="ECO:0000256" key="4">
    <source>
        <dbReference type="ARBA" id="ARBA00023128"/>
    </source>
</evidence>
<dbReference type="PANTHER" id="PTHR28234:SF1">
    <property type="entry name" value="NUCLEAR CONTROL OF ATPASE PROTEIN 2"/>
    <property type="match status" value="1"/>
</dbReference>
<comment type="caution">
    <text evidence="6">The sequence shown here is derived from an EMBL/GenBank/DDBJ whole genome shotgun (WGS) entry which is preliminary data.</text>
</comment>
<reference evidence="7" key="1">
    <citation type="submission" date="2016-04" db="EMBL/GenBank/DDBJ databases">
        <title>Cephalotus genome sequencing.</title>
        <authorList>
            <person name="Fukushima K."/>
            <person name="Hasebe M."/>
            <person name="Fang X."/>
        </authorList>
    </citation>
    <scope>NUCLEOTIDE SEQUENCE [LARGE SCALE GENOMIC DNA]</scope>
    <source>
        <strain evidence="7">cv. St1</strain>
    </source>
</reference>
<name>A0A1Q3CU31_CEPFO</name>
<accession>A0A1Q3CU31</accession>
<keyword evidence="3" id="KW-1133">Transmembrane helix</keyword>
<sequence length="127" mass="14629">FYLLKFAFYVISAFVNQDTRAEGRGKIARRQRRLLVVEVEKGIMQYQTYIDQGLEKDAESMLGLVLYSLDRLYHAVESHANATGEWMCLRQDIIDLAKPSLKTAYKLTVTSRMATVYECMLPSLKQP</sequence>
<evidence type="ECO:0000256" key="2">
    <source>
        <dbReference type="ARBA" id="ARBA00022692"/>
    </source>
</evidence>
<dbReference type="EMBL" id="BDDD01002991">
    <property type="protein sequence ID" value="GAV83737.1"/>
    <property type="molecule type" value="Genomic_DNA"/>
</dbReference>
<dbReference type="AlphaFoldDB" id="A0A1Q3CU31"/>
<dbReference type="STRING" id="3775.A0A1Q3CU31"/>
<evidence type="ECO:0000256" key="1">
    <source>
        <dbReference type="ARBA" id="ARBA00004225"/>
    </source>
</evidence>
<dbReference type="GO" id="GO:0005741">
    <property type="term" value="C:mitochondrial outer membrane"/>
    <property type="evidence" value="ECO:0007669"/>
    <property type="project" value="TreeGrafter"/>
</dbReference>
<keyword evidence="5" id="KW-0472">Membrane</keyword>
<keyword evidence="2" id="KW-0812">Transmembrane</keyword>